<sequence length="372" mass="42282">MSRTFTHSSTGTVVEYPNATHFAFVPAIFKITKIPTTYDKLEMVLTDRQAQQSYSEEREPFNGAAYFDVRRYLQLLFNNVAQGVIDYSKAFVDSPLKKNIYATIYWYRNGSQFYLGTFGIDAIWGTISARESSGGIMRRKWFVRYPFTVDVFAKNGTSFDVLIDGKQSDIMFYNHNEDAEGATPYHRYLLNPARVIDPSTVARSVHIAVPHSLVLKNDEEAVGMVGYTLDIDRSANGVYLRWIDQQGRYCYYLFKEIGSASTVSTSSTWERDDMNVPTAYIDGVNIETSVRQSLSRKKTRSLGAKLVDSETYDFLLTLAQSVVVDVFDGYDANDAPLWHRVNIVAGSYEKTTKHYQDFIFSIEEPALSAQML</sequence>
<reference evidence="1 2" key="1">
    <citation type="journal article" date="2019" name="Nat. Med.">
        <title>A library of human gut bacterial isolates paired with longitudinal multiomics data enables mechanistic microbiome research.</title>
        <authorList>
            <person name="Poyet M."/>
            <person name="Groussin M."/>
            <person name="Gibbons S.M."/>
            <person name="Avila-Pacheco J."/>
            <person name="Jiang X."/>
            <person name="Kearney S.M."/>
            <person name="Perrotta A.R."/>
            <person name="Berdy B."/>
            <person name="Zhao S."/>
            <person name="Lieberman T.D."/>
            <person name="Swanson P.K."/>
            <person name="Smith M."/>
            <person name="Roesemann S."/>
            <person name="Alexander J.E."/>
            <person name="Rich S.A."/>
            <person name="Livny J."/>
            <person name="Vlamakis H."/>
            <person name="Clish C."/>
            <person name="Bullock K."/>
            <person name="Deik A."/>
            <person name="Scott J."/>
            <person name="Pierce K.A."/>
            <person name="Xavier R.J."/>
            <person name="Alm E.J."/>
        </authorList>
    </citation>
    <scope>NUCLEOTIDE SEQUENCE [LARGE SCALE GENOMIC DNA]</scope>
    <source>
        <strain evidence="1 2">BIOML-A1</strain>
    </source>
</reference>
<dbReference type="EMBL" id="VVXJ01000005">
    <property type="protein sequence ID" value="KAA2377156.1"/>
    <property type="molecule type" value="Genomic_DNA"/>
</dbReference>
<accession>A0A5B3GUR9</accession>
<evidence type="ECO:0000313" key="2">
    <source>
        <dbReference type="Proteomes" id="UP000322658"/>
    </source>
</evidence>
<dbReference type="Proteomes" id="UP000322658">
    <property type="component" value="Unassembled WGS sequence"/>
</dbReference>
<dbReference type="RefSeq" id="WP_130064798.1">
    <property type="nucleotide sequence ID" value="NZ_CAUENT010000096.1"/>
</dbReference>
<comment type="caution">
    <text evidence="1">The sequence shown here is derived from an EMBL/GenBank/DDBJ whole genome shotgun (WGS) entry which is preliminary data.</text>
</comment>
<proteinExistence type="predicted"/>
<evidence type="ECO:0000313" key="1">
    <source>
        <dbReference type="EMBL" id="KAA2377156.1"/>
    </source>
</evidence>
<protein>
    <submittedName>
        <fullName evidence="1">Uncharacterized protein</fullName>
    </submittedName>
</protein>
<organism evidence="1 2">
    <name type="scientific">Alistipes shahii</name>
    <dbReference type="NCBI Taxonomy" id="328814"/>
    <lineage>
        <taxon>Bacteria</taxon>
        <taxon>Pseudomonadati</taxon>
        <taxon>Bacteroidota</taxon>
        <taxon>Bacteroidia</taxon>
        <taxon>Bacteroidales</taxon>
        <taxon>Rikenellaceae</taxon>
        <taxon>Alistipes</taxon>
    </lineage>
</organism>
<gene>
    <name evidence="1" type="ORF">F2Y07_03185</name>
</gene>
<dbReference type="AlphaFoldDB" id="A0A5B3GUR9"/>
<name>A0A5B3GUR9_9BACT</name>